<accession>A0ABT3LBV4</accession>
<feature type="non-terminal residue" evidence="3">
    <location>
        <position position="650"/>
    </location>
</feature>
<evidence type="ECO:0000259" key="2">
    <source>
        <dbReference type="SMART" id="SM00912"/>
    </source>
</evidence>
<evidence type="ECO:0000313" key="4">
    <source>
        <dbReference type="Proteomes" id="UP001526426"/>
    </source>
</evidence>
<dbReference type="SMART" id="SM00912">
    <property type="entry name" value="Haemagg_act"/>
    <property type="match status" value="1"/>
</dbReference>
<comment type="caution">
    <text evidence="3">The sequence shown here is derived from an EMBL/GenBank/DDBJ whole genome shotgun (WGS) entry which is preliminary data.</text>
</comment>
<dbReference type="EMBL" id="JAIHOM010000230">
    <property type="protein sequence ID" value="MCW6039001.1"/>
    <property type="molecule type" value="Genomic_DNA"/>
</dbReference>
<keyword evidence="4" id="KW-1185">Reference proteome</keyword>
<gene>
    <name evidence="3" type="ORF">K4A83_22505</name>
</gene>
<dbReference type="InterPro" id="IPR012334">
    <property type="entry name" value="Pectin_lyas_fold"/>
</dbReference>
<name>A0ABT3LBV4_9CYAN</name>
<organism evidence="3 4">
    <name type="scientific">Spirulina subsalsa FACHB-351</name>
    <dbReference type="NCBI Taxonomy" id="234711"/>
    <lineage>
        <taxon>Bacteria</taxon>
        <taxon>Bacillati</taxon>
        <taxon>Cyanobacteriota</taxon>
        <taxon>Cyanophyceae</taxon>
        <taxon>Spirulinales</taxon>
        <taxon>Spirulinaceae</taxon>
        <taxon>Spirulina</taxon>
    </lineage>
</organism>
<protein>
    <submittedName>
        <fullName evidence="3">Filamentous hemagglutinin N-terminal domain-containing protein</fullName>
    </submittedName>
</protein>
<dbReference type="NCBIfam" id="TIGR01901">
    <property type="entry name" value="adhes_NPXG"/>
    <property type="match status" value="1"/>
</dbReference>
<dbReference type="Proteomes" id="UP001526426">
    <property type="component" value="Unassembled WGS sequence"/>
</dbReference>
<dbReference type="InterPro" id="IPR008638">
    <property type="entry name" value="FhaB/CdiA-like_TPS"/>
</dbReference>
<dbReference type="Pfam" id="PF05860">
    <property type="entry name" value="TPS"/>
    <property type="match status" value="1"/>
</dbReference>
<reference evidence="3 4" key="1">
    <citation type="submission" date="2021-08" db="EMBL/GenBank/DDBJ databases">
        <title>Draft genome sequence of Spirulina subsalsa with high tolerance to salinity and hype-accumulation of phycocyanin.</title>
        <authorList>
            <person name="Pei H."/>
            <person name="Jiang L."/>
        </authorList>
    </citation>
    <scope>NUCLEOTIDE SEQUENCE [LARGE SCALE GENOMIC DNA]</scope>
    <source>
        <strain evidence="3 4">FACHB-351</strain>
    </source>
</reference>
<evidence type="ECO:0000256" key="1">
    <source>
        <dbReference type="SAM" id="MobiDB-lite"/>
    </source>
</evidence>
<dbReference type="Gene3D" id="2.160.20.10">
    <property type="entry name" value="Single-stranded right-handed beta-helix, Pectin lyase-like"/>
    <property type="match status" value="1"/>
</dbReference>
<proteinExistence type="predicted"/>
<feature type="domain" description="Filamentous haemagglutinin FhaB/tRNA nuclease CdiA-like TPS" evidence="2">
    <location>
        <begin position="41"/>
        <end position="153"/>
    </location>
</feature>
<sequence length="650" mass="67886">MNLFKLLLTQKNSLFSFLLTSNIIHYFLLPNPPLYAQSITPSADGTGTIIESQNNTYLIQGGTAVESNLFHSFQDFNLPPDHIAHFLSQPHIKNILGRVTGGNLSLIQGLIQLTGGTTNLYLMNPAGWLFTPEASLNIPASFLVTTAPHIAFPNGLFNAFEVNHYPDLTGNPIGLIFPAQSSGTILNSADLSVNSGHSLHLIGSRVISTGTLRAPNGNITITAIPERNEIEISQEGSLLSLVFPATVFQDDHYPIIPFQAVDIPRYLTGNPEQQAQTRTQVDSSGNVRVNDSDIAIALTPGTAIISGKIDVSHDLSFTQQSITILGQNIALIDAQINASAKTGGGNIYIGGDIRGQGNLFTAQHTIINPETLIQANAIEQGNGGNVIIWADKTTQFHGRIESQGGQQQGDGGWVEVSGQQILDFQGKVNTTARHGQPGTLLLDPVDLEIVTSQGNTTNTVLSFTDLPQLSRLQASLLNQATSNIILEATNTITFNAPINLINSSVGLQAVAHQGIVVNADIKTQNGAVFLDANGDNLGGGELLIQNATIRTGSGDITLKGTGLPSTSPGGTGGTGITLNQSHLITIQGNISLMGVGGEGGQGLNQPDGVTGGKNEQGGTAGLPGGVGGAGGVGIALMNSSLVSESGLVQL</sequence>
<dbReference type="SUPFAM" id="SSF51126">
    <property type="entry name" value="Pectin lyase-like"/>
    <property type="match status" value="1"/>
</dbReference>
<evidence type="ECO:0000313" key="3">
    <source>
        <dbReference type="EMBL" id="MCW6039001.1"/>
    </source>
</evidence>
<dbReference type="RefSeq" id="WP_265266951.1">
    <property type="nucleotide sequence ID" value="NZ_JAIHOM010000230.1"/>
</dbReference>
<dbReference type="InterPro" id="IPR011050">
    <property type="entry name" value="Pectin_lyase_fold/virulence"/>
</dbReference>
<feature type="region of interest" description="Disordered" evidence="1">
    <location>
        <begin position="599"/>
        <end position="622"/>
    </location>
</feature>
<feature type="compositionally biased region" description="Gly residues" evidence="1">
    <location>
        <begin position="609"/>
        <end position="622"/>
    </location>
</feature>